<comment type="pathway">
    <text evidence="10">Amino-acid metabolism; tryptophan metabolism.</text>
</comment>
<dbReference type="Gene3D" id="1.20.140.10">
    <property type="entry name" value="Butyryl-CoA Dehydrogenase, subunit A, domain 3"/>
    <property type="match status" value="1"/>
</dbReference>
<comment type="catalytic activity">
    <reaction evidence="12">
        <text>glutaryl-CoA + oxidized [electron-transfer flavoprotein] + 2 H(+) = (2E)-butenoyl-CoA + reduced [electron-transfer flavoprotein] + CO2</text>
        <dbReference type="Rhea" id="RHEA:13389"/>
        <dbReference type="Rhea" id="RHEA-COMP:10685"/>
        <dbReference type="Rhea" id="RHEA-COMP:10686"/>
        <dbReference type="ChEBI" id="CHEBI:15378"/>
        <dbReference type="ChEBI" id="CHEBI:16526"/>
        <dbReference type="ChEBI" id="CHEBI:57332"/>
        <dbReference type="ChEBI" id="CHEBI:57378"/>
        <dbReference type="ChEBI" id="CHEBI:57692"/>
        <dbReference type="ChEBI" id="CHEBI:58307"/>
        <dbReference type="EC" id="1.3.8.6"/>
    </reaction>
</comment>
<comment type="caution">
    <text evidence="17">The sequence shown here is derived from an EMBL/GenBank/DDBJ whole genome shotgun (WGS) entry which is preliminary data.</text>
</comment>
<dbReference type="EMBL" id="JARQZJ010000064">
    <property type="protein sequence ID" value="KAK9880241.1"/>
    <property type="molecule type" value="Genomic_DNA"/>
</dbReference>
<dbReference type="GO" id="GO:0005743">
    <property type="term" value="C:mitochondrial inner membrane"/>
    <property type="evidence" value="ECO:0007669"/>
    <property type="project" value="TreeGrafter"/>
</dbReference>
<evidence type="ECO:0000313" key="18">
    <source>
        <dbReference type="Proteomes" id="UP001431783"/>
    </source>
</evidence>
<dbReference type="GO" id="GO:0033539">
    <property type="term" value="P:fatty acid beta-oxidation using acyl-CoA dehydrogenase"/>
    <property type="evidence" value="ECO:0007669"/>
    <property type="project" value="TreeGrafter"/>
</dbReference>
<dbReference type="SUPFAM" id="SSF47203">
    <property type="entry name" value="Acyl-CoA dehydrogenase C-terminal domain-like"/>
    <property type="match status" value="1"/>
</dbReference>
<feature type="domain" description="Acyl-CoA dehydrogenase/oxidase C-terminal" evidence="14">
    <location>
        <begin position="273"/>
        <end position="414"/>
    </location>
</feature>
<evidence type="ECO:0000256" key="13">
    <source>
        <dbReference type="RuleBase" id="RU362125"/>
    </source>
</evidence>
<feature type="domain" description="Acyl-CoA oxidase/dehydrogenase middle" evidence="15">
    <location>
        <begin position="160"/>
        <end position="254"/>
    </location>
</feature>
<gene>
    <name evidence="17" type="ORF">WA026_010116</name>
</gene>
<keyword evidence="8" id="KW-0496">Mitochondrion</keyword>
<dbReference type="GO" id="GO:0000062">
    <property type="term" value="F:fatty-acyl-CoA binding"/>
    <property type="evidence" value="ECO:0007669"/>
    <property type="project" value="TreeGrafter"/>
</dbReference>
<evidence type="ECO:0000259" key="15">
    <source>
        <dbReference type="Pfam" id="PF02770"/>
    </source>
</evidence>
<dbReference type="Gene3D" id="1.10.540.10">
    <property type="entry name" value="Acyl-CoA dehydrogenase/oxidase, N-terminal domain"/>
    <property type="match status" value="1"/>
</dbReference>
<dbReference type="InterPro" id="IPR052033">
    <property type="entry name" value="Glutaryl-CoA_DH_mitochondrial"/>
</dbReference>
<dbReference type="InterPro" id="IPR006091">
    <property type="entry name" value="Acyl-CoA_Oxase/DH_mid-dom"/>
</dbReference>
<dbReference type="InterPro" id="IPR036250">
    <property type="entry name" value="AcylCo_DH-like_C"/>
</dbReference>
<keyword evidence="5 13" id="KW-0274">FAD</keyword>
<dbReference type="FunFam" id="1.20.140.10:FF:000006">
    <property type="entry name" value="Glutaryl-CoA dehydrogenase, mitochondrial"/>
    <property type="match status" value="1"/>
</dbReference>
<dbReference type="InterPro" id="IPR037069">
    <property type="entry name" value="AcylCoA_DH/ox_N_sf"/>
</dbReference>
<dbReference type="Proteomes" id="UP001431783">
    <property type="component" value="Unassembled WGS sequence"/>
</dbReference>
<keyword evidence="18" id="KW-1185">Reference proteome</keyword>
<dbReference type="GO" id="GO:0004361">
    <property type="term" value="F:glutaryl-CoA dehydrogenase activity"/>
    <property type="evidence" value="ECO:0007669"/>
    <property type="project" value="UniProtKB-EC"/>
</dbReference>
<dbReference type="PROSITE" id="PS00073">
    <property type="entry name" value="ACYL_COA_DH_2"/>
    <property type="match status" value="1"/>
</dbReference>
<dbReference type="InterPro" id="IPR009075">
    <property type="entry name" value="AcylCo_DH/oxidase_C"/>
</dbReference>
<comment type="similarity">
    <text evidence="3 13">Belongs to the acyl-CoA dehydrogenase family.</text>
</comment>
<dbReference type="InterPro" id="IPR009100">
    <property type="entry name" value="AcylCoA_DH/oxidase_NM_dom_sf"/>
</dbReference>
<dbReference type="Pfam" id="PF02770">
    <property type="entry name" value="Acyl-CoA_dh_M"/>
    <property type="match status" value="1"/>
</dbReference>
<organism evidence="17 18">
    <name type="scientific">Henosepilachna vigintioctopunctata</name>
    <dbReference type="NCBI Taxonomy" id="420089"/>
    <lineage>
        <taxon>Eukaryota</taxon>
        <taxon>Metazoa</taxon>
        <taxon>Ecdysozoa</taxon>
        <taxon>Arthropoda</taxon>
        <taxon>Hexapoda</taxon>
        <taxon>Insecta</taxon>
        <taxon>Pterygota</taxon>
        <taxon>Neoptera</taxon>
        <taxon>Endopterygota</taxon>
        <taxon>Coleoptera</taxon>
        <taxon>Polyphaga</taxon>
        <taxon>Cucujiformia</taxon>
        <taxon>Coccinelloidea</taxon>
        <taxon>Coccinellidae</taxon>
        <taxon>Epilachninae</taxon>
        <taxon>Epilachnini</taxon>
        <taxon>Henosepilachna</taxon>
    </lineage>
</organism>
<dbReference type="CDD" id="cd01151">
    <property type="entry name" value="GCD"/>
    <property type="match status" value="1"/>
</dbReference>
<evidence type="ECO:0000256" key="6">
    <source>
        <dbReference type="ARBA" id="ARBA00022946"/>
    </source>
</evidence>
<evidence type="ECO:0000256" key="3">
    <source>
        <dbReference type="ARBA" id="ARBA00009347"/>
    </source>
</evidence>
<comment type="pathway">
    <text evidence="9">Amino-acid metabolism; lysine degradation.</text>
</comment>
<keyword evidence="6" id="KW-0809">Transit peptide</keyword>
<evidence type="ECO:0000256" key="1">
    <source>
        <dbReference type="ARBA" id="ARBA00001974"/>
    </source>
</evidence>
<dbReference type="SUPFAM" id="SSF56645">
    <property type="entry name" value="Acyl-CoA dehydrogenase NM domain-like"/>
    <property type="match status" value="1"/>
</dbReference>
<dbReference type="PANTHER" id="PTHR42807:SF1">
    <property type="entry name" value="GLUTARYL-COA DEHYDROGENASE, MITOCHONDRIAL"/>
    <property type="match status" value="1"/>
</dbReference>
<sequence length="420" mass="46364">MFSLNRILYNASNTVFKSATASTSAVRCKVTFNWEDPLNLESQLTQDEKAIRDSFRLYCEKELLPRVVLANRNEIFDKDTLKEMGKLGVLGATIKGYGCPGISNVAYGLLARELEAVDSSYRSSMSVQSSLVMSAIEQFGTEEQKQKYLPKLATGDLIGAFGLTEPDHGSDAGALETKAVLDTKTNTFLLSGSKTWISHAPVADIFIIWAKYEGKVHGFIVDRADQTEDSLKTPKIEGKLSLRISSTGMILMNNTVCPSKNRLPNVIGMRGPFSCLNNARYTIAWGSLGAAEACLKIARNYTLERKQFNKPIAANQLIQKKMADMMTEIALGLQSCLHVGRLKDKNQHCPEMISLLKRNNAGKALKIARTARDMLGGNGIHDEYHIIRHMINLETVNTYEGTHDIHALILGKAITDIAAF</sequence>
<dbReference type="InterPro" id="IPR046373">
    <property type="entry name" value="Acyl-CoA_Oxase/DH_mid-dom_sf"/>
</dbReference>
<evidence type="ECO:0000256" key="4">
    <source>
        <dbReference type="ARBA" id="ARBA00022630"/>
    </source>
</evidence>
<evidence type="ECO:0000256" key="11">
    <source>
        <dbReference type="ARBA" id="ARBA00039033"/>
    </source>
</evidence>
<dbReference type="Gene3D" id="2.40.110.10">
    <property type="entry name" value="Butyryl-CoA Dehydrogenase, subunit A, domain 2"/>
    <property type="match status" value="1"/>
</dbReference>
<dbReference type="FunFam" id="1.10.540.10:FF:000003">
    <property type="entry name" value="glutaryl-CoA dehydrogenase, mitochondrial"/>
    <property type="match status" value="1"/>
</dbReference>
<dbReference type="Pfam" id="PF00441">
    <property type="entry name" value="Acyl-CoA_dh_1"/>
    <property type="match status" value="1"/>
</dbReference>
<evidence type="ECO:0000256" key="10">
    <source>
        <dbReference type="ARBA" id="ARBA00037927"/>
    </source>
</evidence>
<dbReference type="PANTHER" id="PTHR42807">
    <property type="entry name" value="GLUTARYL-COA DEHYDROGENASE, MITOCHONDRIAL"/>
    <property type="match status" value="1"/>
</dbReference>
<evidence type="ECO:0000256" key="7">
    <source>
        <dbReference type="ARBA" id="ARBA00023002"/>
    </source>
</evidence>
<dbReference type="InterPro" id="IPR006089">
    <property type="entry name" value="Acyl-CoA_DH_CS"/>
</dbReference>
<evidence type="ECO:0000259" key="14">
    <source>
        <dbReference type="Pfam" id="PF00441"/>
    </source>
</evidence>
<feature type="domain" description="Acyl-CoA dehydrogenase/oxidase N-terminal" evidence="16">
    <location>
        <begin position="45"/>
        <end position="156"/>
    </location>
</feature>
<comment type="subcellular location">
    <subcellularLocation>
        <location evidence="2">Mitochondrion matrix</location>
    </subcellularLocation>
</comment>
<keyword evidence="4 13" id="KW-0285">Flavoprotein</keyword>
<proteinExistence type="inferred from homology"/>
<evidence type="ECO:0000256" key="8">
    <source>
        <dbReference type="ARBA" id="ARBA00023128"/>
    </source>
</evidence>
<protein>
    <recommendedName>
        <fullName evidence="11">glutaryl-CoA dehydrogenase (ETF)</fullName>
        <ecNumber evidence="11">1.3.8.6</ecNumber>
    </recommendedName>
</protein>
<dbReference type="InterPro" id="IPR013786">
    <property type="entry name" value="AcylCoA_DH/ox_N"/>
</dbReference>
<evidence type="ECO:0000256" key="2">
    <source>
        <dbReference type="ARBA" id="ARBA00004305"/>
    </source>
</evidence>
<dbReference type="Pfam" id="PF02771">
    <property type="entry name" value="Acyl-CoA_dh_N"/>
    <property type="match status" value="1"/>
</dbReference>
<comment type="cofactor">
    <cofactor evidence="1 13">
        <name>FAD</name>
        <dbReference type="ChEBI" id="CHEBI:57692"/>
    </cofactor>
</comment>
<evidence type="ECO:0000256" key="9">
    <source>
        <dbReference type="ARBA" id="ARBA00037899"/>
    </source>
</evidence>
<name>A0AAW1U9D1_9CUCU</name>
<accession>A0AAW1U9D1</accession>
<evidence type="ECO:0000313" key="17">
    <source>
        <dbReference type="EMBL" id="KAK9880241.1"/>
    </source>
</evidence>
<evidence type="ECO:0000259" key="16">
    <source>
        <dbReference type="Pfam" id="PF02771"/>
    </source>
</evidence>
<evidence type="ECO:0000256" key="12">
    <source>
        <dbReference type="ARBA" id="ARBA00049493"/>
    </source>
</evidence>
<dbReference type="GO" id="GO:0046949">
    <property type="term" value="P:fatty-acyl-CoA biosynthetic process"/>
    <property type="evidence" value="ECO:0007669"/>
    <property type="project" value="TreeGrafter"/>
</dbReference>
<keyword evidence="7 13" id="KW-0560">Oxidoreductase</keyword>
<dbReference type="AlphaFoldDB" id="A0AAW1U9D1"/>
<evidence type="ECO:0000256" key="5">
    <source>
        <dbReference type="ARBA" id="ARBA00022827"/>
    </source>
</evidence>
<reference evidence="17 18" key="1">
    <citation type="submission" date="2023-03" db="EMBL/GenBank/DDBJ databases">
        <title>Genome insight into feeding habits of ladybird beetles.</title>
        <authorList>
            <person name="Li H.-S."/>
            <person name="Huang Y.-H."/>
            <person name="Pang H."/>
        </authorList>
    </citation>
    <scope>NUCLEOTIDE SEQUENCE [LARGE SCALE GENOMIC DNA]</scope>
    <source>
        <strain evidence="17">SYSU_2023b</strain>
        <tissue evidence="17">Whole body</tissue>
    </source>
</reference>
<dbReference type="GO" id="GO:0050660">
    <property type="term" value="F:flavin adenine dinucleotide binding"/>
    <property type="evidence" value="ECO:0007669"/>
    <property type="project" value="InterPro"/>
</dbReference>
<dbReference type="GO" id="GO:0005759">
    <property type="term" value="C:mitochondrial matrix"/>
    <property type="evidence" value="ECO:0007669"/>
    <property type="project" value="UniProtKB-SubCell"/>
</dbReference>
<dbReference type="EC" id="1.3.8.6" evidence="11"/>